<sequence>MALHPQVEEKHTHHQGFIAKIRAKVEHPFRVLKCLFCKNLLNTSIKIFKYNLYILIEVFMRIKIPFFSTNRKYVFETQSHKKNLLNKVKKFFKKMKNSNNNIQLNNFLNSKKIDVRSQGENFLNDLRKIKDINLETVIQCRNKYNDLKKGVHTNKKEEVTGIAMAFVLFENVKFKLDDFLVISKIRNICEEHGKYHSFSDENSTDDLLKTDFKGLVGRAAFYTVQKELFGKTNLTHANIASIYKNNSDKIKRYYDYLCKLEGLSTCNDEEIKSLLNSLKADKKLHA</sequence>
<reference evidence="1 2" key="2">
    <citation type="submission" date="2017-09" db="EMBL/GenBank/DDBJ databases">
        <title>The genome of whitefly Bemisia tabaci, a global crop pest, provides novel insights into virus transmission, host adaptation and insecticide resistance.</title>
        <authorList>
            <person name="Kaur N."/>
            <person name="Kliot A."/>
            <person name="Pinheiro P.V."/>
            <person name="Luan J."/>
            <person name="Zheng Y."/>
            <person name="Liu W."/>
            <person name="Sun H."/>
            <person name="Yang X."/>
            <person name="Xu Y."/>
            <person name="Luo Y."/>
            <person name="Kruse A."/>
            <person name="Fisher T.W."/>
            <person name="Nelson D.R."/>
            <person name="Elimelech M."/>
            <person name="MacCoss M."/>
            <person name="Johnson R."/>
            <person name="Cohen E."/>
            <person name="Hunter W.B."/>
            <person name="Brown J.K."/>
            <person name="Jander G."/>
            <person name="Cilia M."/>
            <person name="Douglas A.E."/>
            <person name="Ghanim M."/>
            <person name="Simmons A.M."/>
            <person name="Wintermantel W.M."/>
            <person name="Ling K.-S."/>
            <person name="Fei Z."/>
        </authorList>
    </citation>
    <scope>NUCLEOTIDE SEQUENCE [LARGE SCALE GENOMIC DNA]</scope>
    <source>
        <strain evidence="1 2">MEAM1</strain>
    </source>
</reference>
<reference evidence="2" key="1">
    <citation type="submission" date="2016-06" db="EMBL/GenBank/DDBJ databases">
        <authorList>
            <person name="Chen W."/>
            <person name="Hasegawa D.K."/>
        </authorList>
    </citation>
    <scope>NUCLEOTIDE SEQUENCE [LARGE SCALE GENOMIC DNA]</scope>
    <source>
        <strain evidence="2">MEAM1</strain>
    </source>
</reference>
<dbReference type="EMBL" id="CP016303">
    <property type="protein sequence ID" value="ASX26056.1"/>
    <property type="molecule type" value="Genomic_DNA"/>
</dbReference>
<gene>
    <name evidence="1" type="ORF">BA171_02730</name>
</gene>
<evidence type="ECO:0000313" key="1">
    <source>
        <dbReference type="EMBL" id="ASX26056.1"/>
    </source>
</evidence>
<proteinExistence type="predicted"/>
<evidence type="ECO:0000313" key="2">
    <source>
        <dbReference type="Proteomes" id="UP000216438"/>
    </source>
</evidence>
<dbReference type="OrthoDB" id="8585912at2"/>
<dbReference type="AlphaFoldDB" id="A0A249DWX2"/>
<accession>A0A249DWX2</accession>
<organism evidence="1 2">
    <name type="scientific">Candidatus Hamiltonella defensa</name>
    <name type="common">Bemisia tabaci</name>
    <dbReference type="NCBI Taxonomy" id="672795"/>
    <lineage>
        <taxon>Bacteria</taxon>
        <taxon>Pseudomonadati</taxon>
        <taxon>Pseudomonadota</taxon>
        <taxon>Gammaproteobacteria</taxon>
        <taxon>Enterobacterales</taxon>
        <taxon>Enterobacteriaceae</taxon>
        <taxon>aphid secondary symbionts</taxon>
        <taxon>Candidatus Williamhamiltonella</taxon>
    </lineage>
</organism>
<dbReference type="Proteomes" id="UP000216438">
    <property type="component" value="Chromosome"/>
</dbReference>
<protein>
    <submittedName>
        <fullName evidence="1">Uncharacterized protein</fullName>
    </submittedName>
</protein>
<name>A0A249DWX2_9ENTR</name>